<protein>
    <submittedName>
        <fullName evidence="1">Uncharacterized protein</fullName>
    </submittedName>
</protein>
<organism evidence="1 2">
    <name type="scientific">Seminavis robusta</name>
    <dbReference type="NCBI Taxonomy" id="568900"/>
    <lineage>
        <taxon>Eukaryota</taxon>
        <taxon>Sar</taxon>
        <taxon>Stramenopiles</taxon>
        <taxon>Ochrophyta</taxon>
        <taxon>Bacillariophyta</taxon>
        <taxon>Bacillariophyceae</taxon>
        <taxon>Bacillariophycidae</taxon>
        <taxon>Naviculales</taxon>
        <taxon>Naviculaceae</taxon>
        <taxon>Seminavis</taxon>
    </lineage>
</organism>
<gene>
    <name evidence="1" type="ORF">SEMRO_1786_G297430.1</name>
</gene>
<dbReference type="EMBL" id="CAICTM010001784">
    <property type="protein sequence ID" value="CAB9526152.1"/>
    <property type="molecule type" value="Genomic_DNA"/>
</dbReference>
<keyword evidence="2" id="KW-1185">Reference proteome</keyword>
<sequence>MATDTTFRVDLMSCIVDTAEEQQSCIQAVQSFPNLRNLKIRLSGWALPQNNHVRVGINTVSSLLEAVTAKGTMEELTIDLGCLSQEENIAGFCNTLASSETLQSLTIACSGEESISKQGLRDLGKAFRTLHSVETLKLSGMDPEHLSVILQNMQLPQASCPCVPACKRQCPRVVSHCNCEEGPNSEQQTERGYPKNVEIEKSRLFHRAMTYLVYLVMDEKQSSISNLTIRDCVHYTEDLGCLTFLLKGQSILEELTLERLRVCSFPGASSPFWSPCSVKELDNLNSAVSDVLKLSTVKLIDCKGSMTDVETMIKAMVQNPNLEQLVLQYSTPDTCATTIHALNTIHQAMVIDNLDSSLRQLQVLAGPQMEAYRLHKLVELLGHPKCILESLTLDLGAGPYQLDVLSDNFAVNTRLQHLSVSGDEALDVTTLECFVEMLSDAPQLTSLELDFPGTHETNAKVVQVFRANTTLQSIRVHPASSGSTHLSFFGLRNQVRHLLLSQDEWSGGTWCQVLQLLLDWQEQPPPDVLSRLGTKRKDLVMLSALWFALMECPSLVSELEPLAG</sequence>
<evidence type="ECO:0000313" key="2">
    <source>
        <dbReference type="Proteomes" id="UP001153069"/>
    </source>
</evidence>
<dbReference type="PANTHER" id="PTHR47679">
    <property type="entry name" value="PROTEIN TORNADO 1"/>
    <property type="match status" value="1"/>
</dbReference>
<reference evidence="1" key="1">
    <citation type="submission" date="2020-06" db="EMBL/GenBank/DDBJ databases">
        <authorList>
            <consortium name="Plant Systems Biology data submission"/>
        </authorList>
    </citation>
    <scope>NUCLEOTIDE SEQUENCE</scope>
    <source>
        <strain evidence="1">D6</strain>
    </source>
</reference>
<evidence type="ECO:0000313" key="1">
    <source>
        <dbReference type="EMBL" id="CAB9526152.1"/>
    </source>
</evidence>
<accession>A0A9N8HUP2</accession>
<name>A0A9N8HUP2_9STRA</name>
<proteinExistence type="predicted"/>
<dbReference type="Gene3D" id="3.80.10.10">
    <property type="entry name" value="Ribonuclease Inhibitor"/>
    <property type="match status" value="2"/>
</dbReference>
<dbReference type="PANTHER" id="PTHR47679:SF2">
    <property type="entry name" value="C-TERMINAL OF ROC (COR) DOMAIN-CONTAINING PROTEIN"/>
    <property type="match status" value="1"/>
</dbReference>
<dbReference type="InterPro" id="IPR032675">
    <property type="entry name" value="LRR_dom_sf"/>
</dbReference>
<dbReference type="AlphaFoldDB" id="A0A9N8HUP2"/>
<dbReference type="SUPFAM" id="SSF52047">
    <property type="entry name" value="RNI-like"/>
    <property type="match status" value="1"/>
</dbReference>
<dbReference type="Proteomes" id="UP001153069">
    <property type="component" value="Unassembled WGS sequence"/>
</dbReference>
<comment type="caution">
    <text evidence="1">The sequence shown here is derived from an EMBL/GenBank/DDBJ whole genome shotgun (WGS) entry which is preliminary data.</text>
</comment>